<evidence type="ECO:0000313" key="6">
    <source>
        <dbReference type="Proteomes" id="UP001141259"/>
    </source>
</evidence>
<dbReference type="Proteomes" id="UP001141259">
    <property type="component" value="Unassembled WGS sequence"/>
</dbReference>
<accession>A0A9X2VS76</accession>
<keyword evidence="3" id="KW-0812">Transmembrane</keyword>
<feature type="domain" description="Putative zinc-finger" evidence="4">
    <location>
        <begin position="7"/>
        <end position="40"/>
    </location>
</feature>
<sequence length="219" mass="23043">MSREEHRATREQLGAYVLEQLADDERIAVRAHLDGCALCRAELVELEPVVVRLGEVDADRLTDRPAVPPGLGDLVVSRLMVEQRRRWRPPRWVGVAAAAVLIAAVGAFAGWFASESGRPSVPVESVAVGQAAPGVSASAALVPHTWGVEIKLTAAGFGEGTPYRVVVVDRQGHDVGAGEFVGTGAAEMRCNLNSSVLRGNAAGFKVLDPSGVVALSSSF</sequence>
<dbReference type="AlphaFoldDB" id="A0A9X2VS76"/>
<dbReference type="Pfam" id="PF13490">
    <property type="entry name" value="zf-HC2"/>
    <property type="match status" value="1"/>
</dbReference>
<comment type="caution">
    <text evidence="5">The sequence shown here is derived from an EMBL/GenBank/DDBJ whole genome shotgun (WGS) entry which is preliminary data.</text>
</comment>
<keyword evidence="2" id="KW-0804">Transcription</keyword>
<dbReference type="RefSeq" id="WP_259626886.1">
    <property type="nucleotide sequence ID" value="NZ_JANYMP010000018.1"/>
</dbReference>
<keyword evidence="1" id="KW-0805">Transcription regulation</keyword>
<dbReference type="Gene3D" id="1.10.10.1320">
    <property type="entry name" value="Anti-sigma factor, zinc-finger domain"/>
    <property type="match status" value="1"/>
</dbReference>
<organism evidence="5 6">
    <name type="scientific">Umezawaea endophytica</name>
    <dbReference type="NCBI Taxonomy" id="1654476"/>
    <lineage>
        <taxon>Bacteria</taxon>
        <taxon>Bacillati</taxon>
        <taxon>Actinomycetota</taxon>
        <taxon>Actinomycetes</taxon>
        <taxon>Pseudonocardiales</taxon>
        <taxon>Pseudonocardiaceae</taxon>
        <taxon>Umezawaea</taxon>
    </lineage>
</organism>
<evidence type="ECO:0000259" key="4">
    <source>
        <dbReference type="Pfam" id="PF13490"/>
    </source>
</evidence>
<dbReference type="EMBL" id="JANYMP010000018">
    <property type="protein sequence ID" value="MCS7481392.1"/>
    <property type="molecule type" value="Genomic_DNA"/>
</dbReference>
<keyword evidence="3" id="KW-1133">Transmembrane helix</keyword>
<evidence type="ECO:0000256" key="2">
    <source>
        <dbReference type="ARBA" id="ARBA00023163"/>
    </source>
</evidence>
<keyword evidence="3" id="KW-0472">Membrane</keyword>
<feature type="transmembrane region" description="Helical" evidence="3">
    <location>
        <begin position="92"/>
        <end position="113"/>
    </location>
</feature>
<dbReference type="InterPro" id="IPR041916">
    <property type="entry name" value="Anti_sigma_zinc_sf"/>
</dbReference>
<protein>
    <submittedName>
        <fullName evidence="5">Zf-HC2 domain-containing protein</fullName>
    </submittedName>
</protein>
<evidence type="ECO:0000313" key="5">
    <source>
        <dbReference type="EMBL" id="MCS7481392.1"/>
    </source>
</evidence>
<name>A0A9X2VS76_9PSEU</name>
<evidence type="ECO:0000256" key="3">
    <source>
        <dbReference type="SAM" id="Phobius"/>
    </source>
</evidence>
<keyword evidence="6" id="KW-1185">Reference proteome</keyword>
<reference evidence="5" key="1">
    <citation type="submission" date="2022-08" db="EMBL/GenBank/DDBJ databases">
        <authorList>
            <person name="Tistechok S."/>
            <person name="Samborskyy M."/>
            <person name="Roman I."/>
        </authorList>
    </citation>
    <scope>NUCLEOTIDE SEQUENCE</scope>
    <source>
        <strain evidence="5">DSM 103496</strain>
    </source>
</reference>
<proteinExistence type="predicted"/>
<evidence type="ECO:0000256" key="1">
    <source>
        <dbReference type="ARBA" id="ARBA00023015"/>
    </source>
</evidence>
<gene>
    <name evidence="5" type="ORF">NZH93_31435</name>
</gene>
<dbReference type="InterPro" id="IPR027383">
    <property type="entry name" value="Znf_put"/>
</dbReference>